<evidence type="ECO:0000259" key="1">
    <source>
        <dbReference type="Pfam" id="PF07727"/>
    </source>
</evidence>
<dbReference type="Pfam" id="PF14223">
    <property type="entry name" value="Retrotran_gag_2"/>
    <property type="match status" value="1"/>
</dbReference>
<dbReference type="EMBL" id="DF973306">
    <property type="protein sequence ID" value="GAU25195.1"/>
    <property type="molecule type" value="Genomic_DNA"/>
</dbReference>
<evidence type="ECO:0000313" key="2">
    <source>
        <dbReference type="EMBL" id="GAU25195.1"/>
    </source>
</evidence>
<protein>
    <recommendedName>
        <fullName evidence="1">Reverse transcriptase Ty1/copia-type domain-containing protein</fullName>
    </recommendedName>
</protein>
<name>A0A2Z6MNQ9_TRISU</name>
<dbReference type="AlphaFoldDB" id="A0A2Z6MNQ9"/>
<reference evidence="3" key="1">
    <citation type="journal article" date="2017" name="Front. Plant Sci.">
        <title>Climate Clever Clovers: New Paradigm to Reduce the Environmental Footprint of Ruminants by Breeding Low Methanogenic Forages Utilizing Haplotype Variation.</title>
        <authorList>
            <person name="Kaur P."/>
            <person name="Appels R."/>
            <person name="Bayer P.E."/>
            <person name="Keeble-Gagnere G."/>
            <person name="Wang J."/>
            <person name="Hirakawa H."/>
            <person name="Shirasawa K."/>
            <person name="Vercoe P."/>
            <person name="Stefanova K."/>
            <person name="Durmic Z."/>
            <person name="Nichols P."/>
            <person name="Revell C."/>
            <person name="Isobe S.N."/>
            <person name="Edwards D."/>
            <person name="Erskine W."/>
        </authorList>
    </citation>
    <scope>NUCLEOTIDE SEQUENCE [LARGE SCALE GENOMIC DNA]</scope>
    <source>
        <strain evidence="3">cv. Daliak</strain>
    </source>
</reference>
<keyword evidence="3" id="KW-1185">Reference proteome</keyword>
<dbReference type="Proteomes" id="UP000242715">
    <property type="component" value="Unassembled WGS sequence"/>
</dbReference>
<feature type="domain" description="Reverse transcriptase Ty1/copia-type" evidence="1">
    <location>
        <begin position="492"/>
        <end position="734"/>
    </location>
</feature>
<dbReference type="OrthoDB" id="1737296at2759"/>
<dbReference type="SUPFAM" id="SSF56672">
    <property type="entry name" value="DNA/RNA polymerases"/>
    <property type="match status" value="1"/>
</dbReference>
<dbReference type="Pfam" id="PF07727">
    <property type="entry name" value="RVT_2"/>
    <property type="match status" value="1"/>
</dbReference>
<proteinExistence type="predicted"/>
<evidence type="ECO:0000313" key="3">
    <source>
        <dbReference type="Proteomes" id="UP000242715"/>
    </source>
</evidence>
<dbReference type="PANTHER" id="PTHR11439">
    <property type="entry name" value="GAG-POL-RELATED RETROTRANSPOSON"/>
    <property type="match status" value="1"/>
</dbReference>
<dbReference type="InterPro" id="IPR013103">
    <property type="entry name" value="RVT_2"/>
</dbReference>
<sequence>MSASTIDTTNHLIADNNKVVVTLNAQHSIKLTANNYPAWQVLMNALLVGHDLIGFVDGTKPCPAENHADYSHWKRQDQFIIHAIISSVDQSVVTLLGNVKNSKQAWDILNKTFASKTRSRIIHLKEKLSRSSKGSKSVSEYLHAIKAVADELAIINSPIDDDDLVIHIMNGLGSEYKEVAASIRTSEKSLSFEELHDLLTDFESYLHRDEATEISSHVITANAAHKAKMTYPKRSQHSGETNHNFSNQRSVYPNSSKRVICQFCEKTGHTAKVCYRLHGYPPKNKPTPAAHHVRNTSSNIGNSWIMDSGATHHLTHDLDNLHLASPYQGSDQIVVGDGNALPITHTGKTIFTTPSCTLHLPQDLKTKVSLLRGQHKNGLYCLPSSPPSHTALHSTSQPSPPWHHILGHPSKRIQRHLTSHFQIKQSSISPCISCESSKSKLPFSESSLKSSKPLELIYTDVWGPAPISVREAMKYAHWRQAISAELDALIGNGTWTLVPPTNGQNVVGCKWIFRIKRNPDGSISRYKARLVAKGFTQCQGIDFKETFAPVVRPQTIKVVLTIALSHSWKMHQLDVNNAFLQGSLTEQVFMAQPPGFKNAQFPNHVCKLNKAIYGLRQAPRAWHDSLKSFINSYGFRTSKSDPSLFIFTSGNINIYFLVYVDDLLLTGNDNQFMITFIEALSQRFSLKNMGYPHYFLGVELIPVTNGLYLSQHKYIRDTLEKFDMEGAKPSPTPLSSTANLQLHDGHAPTDATIFRMIIGALQYLNLTRPNLSFAINKLSQFMHNPTTLHLQHLKRLLRYLKNTINFGIMLQKSSTTNLLAYTDADWGGNADDRTSTSAYIIFLGGNPISWLSKKQKTVARSSTEAEYRAVATSTAEIMWLTNLLGELGITTHAPPKILCDNIAATYLCFNPVLHSRMKHISLDYHFVREQVQAGQLQVSHVSTKDQLEDILTKPLATAKFENLRDKIKVTDDNLILRGRNSST</sequence>
<accession>A0A2Z6MNQ9</accession>
<dbReference type="CDD" id="cd09272">
    <property type="entry name" value="RNase_HI_RT_Ty1"/>
    <property type="match status" value="1"/>
</dbReference>
<gene>
    <name evidence="2" type="ORF">TSUD_150940</name>
</gene>
<dbReference type="InterPro" id="IPR043502">
    <property type="entry name" value="DNA/RNA_pol_sf"/>
</dbReference>
<dbReference type="PANTHER" id="PTHR11439:SF517">
    <property type="entry name" value="CYSTEINE-RICH RLK (RECEPTOR-LIKE PROTEIN KINASE) 8"/>
    <property type="match status" value="1"/>
</dbReference>
<organism evidence="2 3">
    <name type="scientific">Trifolium subterraneum</name>
    <name type="common">Subterranean clover</name>
    <dbReference type="NCBI Taxonomy" id="3900"/>
    <lineage>
        <taxon>Eukaryota</taxon>
        <taxon>Viridiplantae</taxon>
        <taxon>Streptophyta</taxon>
        <taxon>Embryophyta</taxon>
        <taxon>Tracheophyta</taxon>
        <taxon>Spermatophyta</taxon>
        <taxon>Magnoliopsida</taxon>
        <taxon>eudicotyledons</taxon>
        <taxon>Gunneridae</taxon>
        <taxon>Pentapetalae</taxon>
        <taxon>rosids</taxon>
        <taxon>fabids</taxon>
        <taxon>Fabales</taxon>
        <taxon>Fabaceae</taxon>
        <taxon>Papilionoideae</taxon>
        <taxon>50 kb inversion clade</taxon>
        <taxon>NPAAA clade</taxon>
        <taxon>Hologalegina</taxon>
        <taxon>IRL clade</taxon>
        <taxon>Trifolieae</taxon>
        <taxon>Trifolium</taxon>
    </lineage>
</organism>